<evidence type="ECO:0000259" key="5">
    <source>
        <dbReference type="Pfam" id="PF00501"/>
    </source>
</evidence>
<evidence type="ECO:0000313" key="7">
    <source>
        <dbReference type="EMBL" id="GGO44202.1"/>
    </source>
</evidence>
<dbReference type="Pfam" id="PF00501">
    <property type="entry name" value="AMP-binding"/>
    <property type="match status" value="1"/>
</dbReference>
<evidence type="ECO:0000256" key="3">
    <source>
        <dbReference type="ARBA" id="ARBA00022832"/>
    </source>
</evidence>
<dbReference type="PROSITE" id="PS00455">
    <property type="entry name" value="AMP_BINDING"/>
    <property type="match status" value="1"/>
</dbReference>
<dbReference type="InterPro" id="IPR042099">
    <property type="entry name" value="ANL_N_sf"/>
</dbReference>
<evidence type="ECO:0000259" key="6">
    <source>
        <dbReference type="Pfam" id="PF13193"/>
    </source>
</evidence>
<feature type="domain" description="AMP-binding enzyme C-terminal" evidence="6">
    <location>
        <begin position="455"/>
        <end position="530"/>
    </location>
</feature>
<keyword evidence="8" id="KW-1185">Reference proteome</keyword>
<comment type="similarity">
    <text evidence="1">Belongs to the ATP-dependent AMP-binding enzyme family.</text>
</comment>
<keyword evidence="4" id="KW-0443">Lipid metabolism</keyword>
<organism evidence="7 8">
    <name type="scientific">Citricoccus zhacaiensis</name>
    <dbReference type="NCBI Taxonomy" id="489142"/>
    <lineage>
        <taxon>Bacteria</taxon>
        <taxon>Bacillati</taxon>
        <taxon>Actinomycetota</taxon>
        <taxon>Actinomycetes</taxon>
        <taxon>Micrococcales</taxon>
        <taxon>Micrococcaceae</taxon>
        <taxon>Citricoccus</taxon>
    </lineage>
</organism>
<dbReference type="InterPro" id="IPR020845">
    <property type="entry name" value="AMP-binding_CS"/>
</dbReference>
<keyword evidence="3" id="KW-0276">Fatty acid metabolism</keyword>
<evidence type="ECO:0000256" key="2">
    <source>
        <dbReference type="ARBA" id="ARBA00022598"/>
    </source>
</evidence>
<accession>A0ABQ2LXZ8</accession>
<sequence>MSTTNATTAPPAAALAAQYEPLSPLGFLGRTAAVFPEREAVVYGRRRSTYREFAGEVQQLAKALKAAISPGQTVTFIAPNIPQMLVAHFAVPLAGGVLSALNPRLTPREVGYILEHSEAAVVFADAEVAAQVREVASGLPRDPLVVEIVDSEAGHAAPTGAGVLTYDVFLDRAPGGEDLPWRVEDEEAPITLNYTSGTTGPPKGVLYTHRGAYLAAQGEVFHNGYTGTTRFLWTLPMFHCNGWCMPWAVTAAGGTHVCLRAVRQDPIWDAFEEEGITHLSGAPIVCAMIVESERSHGLEREVRMTTAGAAPPPSVIEALESLNITPVHVYGLTESYGPFTICEPQESWSSLPAAERARLMARQGVPMVHAAQVAILDPELNVLPADGETMGEVALRGNGVMKEYFKNPEATAEAFRGGWYHTGDLGVMHPDGYLQLMDRLKDIIISGGENISSIEVESVLHAHPQVADVAVVGLQDAKWGERPVAFVVLEAGAEVASEDLRATCKESLAGFKVPDRVEFVDELPRTATGKIRKNTLRTLESSQSS</sequence>
<dbReference type="PANTHER" id="PTHR43859">
    <property type="entry name" value="ACYL-ACTIVATING ENZYME"/>
    <property type="match status" value="1"/>
</dbReference>
<dbReference type="InterPro" id="IPR045851">
    <property type="entry name" value="AMP-bd_C_sf"/>
</dbReference>
<dbReference type="PANTHER" id="PTHR43859:SF4">
    <property type="entry name" value="BUTANOATE--COA LIGASE AAE1-RELATED"/>
    <property type="match status" value="1"/>
</dbReference>
<evidence type="ECO:0000256" key="1">
    <source>
        <dbReference type="ARBA" id="ARBA00006432"/>
    </source>
</evidence>
<reference evidence="8" key="1">
    <citation type="journal article" date="2019" name="Int. J. Syst. Evol. Microbiol.">
        <title>The Global Catalogue of Microorganisms (GCM) 10K type strain sequencing project: providing services to taxonomists for standard genome sequencing and annotation.</title>
        <authorList>
            <consortium name="The Broad Institute Genomics Platform"/>
            <consortium name="The Broad Institute Genome Sequencing Center for Infectious Disease"/>
            <person name="Wu L."/>
            <person name="Ma J."/>
        </authorList>
    </citation>
    <scope>NUCLEOTIDE SEQUENCE [LARGE SCALE GENOMIC DNA]</scope>
    <source>
        <strain evidence="8">CGMCC 1.7064</strain>
    </source>
</reference>
<feature type="domain" description="AMP-dependent synthetase/ligase" evidence="5">
    <location>
        <begin position="30"/>
        <end position="405"/>
    </location>
</feature>
<dbReference type="InterPro" id="IPR000873">
    <property type="entry name" value="AMP-dep_synth/lig_dom"/>
</dbReference>
<dbReference type="EMBL" id="BMLQ01000003">
    <property type="protein sequence ID" value="GGO44202.1"/>
    <property type="molecule type" value="Genomic_DNA"/>
</dbReference>
<dbReference type="Pfam" id="PF13193">
    <property type="entry name" value="AMP-binding_C"/>
    <property type="match status" value="1"/>
</dbReference>
<name>A0ABQ2LXZ8_9MICC</name>
<dbReference type="RefSeq" id="WP_188805462.1">
    <property type="nucleotide sequence ID" value="NZ_BAAAOU010000004.1"/>
</dbReference>
<dbReference type="Gene3D" id="3.30.300.30">
    <property type="match status" value="1"/>
</dbReference>
<dbReference type="SUPFAM" id="SSF56801">
    <property type="entry name" value="Acetyl-CoA synthetase-like"/>
    <property type="match status" value="1"/>
</dbReference>
<protein>
    <submittedName>
        <fullName evidence="7">Acyl-CoA synthetase</fullName>
    </submittedName>
</protein>
<comment type="caution">
    <text evidence="7">The sequence shown here is derived from an EMBL/GenBank/DDBJ whole genome shotgun (WGS) entry which is preliminary data.</text>
</comment>
<evidence type="ECO:0000313" key="8">
    <source>
        <dbReference type="Proteomes" id="UP000642509"/>
    </source>
</evidence>
<dbReference type="Gene3D" id="3.40.50.12780">
    <property type="entry name" value="N-terminal domain of ligase-like"/>
    <property type="match status" value="1"/>
</dbReference>
<gene>
    <name evidence="7" type="ORF">GCM10010977_14080</name>
</gene>
<dbReference type="Proteomes" id="UP000642509">
    <property type="component" value="Unassembled WGS sequence"/>
</dbReference>
<proteinExistence type="inferred from homology"/>
<dbReference type="InterPro" id="IPR025110">
    <property type="entry name" value="AMP-bd_C"/>
</dbReference>
<evidence type="ECO:0000256" key="4">
    <source>
        <dbReference type="ARBA" id="ARBA00023098"/>
    </source>
</evidence>
<keyword evidence="2" id="KW-0436">Ligase</keyword>